<proteinExistence type="predicted"/>
<evidence type="ECO:0000313" key="2">
    <source>
        <dbReference type="EMBL" id="POM63966.1"/>
    </source>
</evidence>
<comment type="caution">
    <text evidence="2">The sequence shown here is derived from an EMBL/GenBank/DDBJ whole genome shotgun (WGS) entry which is preliminary data.</text>
</comment>
<feature type="region of interest" description="Disordered" evidence="1">
    <location>
        <begin position="1"/>
        <end position="24"/>
    </location>
</feature>
<gene>
    <name evidence="2" type="ORF">PHPALM_20571</name>
</gene>
<reference evidence="2 3" key="1">
    <citation type="journal article" date="2017" name="Genome Biol. Evol.">
        <title>Phytophthora megakarya and P. palmivora, closely related causal agents of cacao black pod rot, underwent increases in genome sizes and gene numbers by different mechanisms.</title>
        <authorList>
            <person name="Ali S.S."/>
            <person name="Shao J."/>
            <person name="Lary D.J."/>
            <person name="Kronmiller B."/>
            <person name="Shen D."/>
            <person name="Strem M.D."/>
            <person name="Amoako-Attah I."/>
            <person name="Akrofi A.Y."/>
            <person name="Begoude B.A."/>
            <person name="Ten Hoopen G.M."/>
            <person name="Coulibaly K."/>
            <person name="Kebe B.I."/>
            <person name="Melnick R.L."/>
            <person name="Guiltinan M.J."/>
            <person name="Tyler B.M."/>
            <person name="Meinhardt L.W."/>
            <person name="Bailey B.A."/>
        </authorList>
    </citation>
    <scope>NUCLEOTIDE SEQUENCE [LARGE SCALE GENOMIC DNA]</scope>
    <source>
        <strain evidence="3">sbr112.9</strain>
    </source>
</reference>
<dbReference type="OrthoDB" id="126917at2759"/>
<sequence>MSHIHRSLQRRESPSISIDVTGSKSGNFQFASHTLFDSEPEETDDEGAVTKPQESFNDPNGRQGCYRAAQLQGVSEVTSLRLPHQHIPRGHYPPNKGAGSLMFLEKLRVPRGLNHCHIFRDDYERVLVQNVPLFVEDIEAARCVLLAPHPIPLKEFTSLRKKSEDRGGLIPVWWYPWVQPENTTTRSQAEDLLWRYP</sequence>
<evidence type="ECO:0008006" key="4">
    <source>
        <dbReference type="Google" id="ProtNLM"/>
    </source>
</evidence>
<dbReference type="AlphaFoldDB" id="A0A2P4XEJ4"/>
<organism evidence="2 3">
    <name type="scientific">Phytophthora palmivora</name>
    <dbReference type="NCBI Taxonomy" id="4796"/>
    <lineage>
        <taxon>Eukaryota</taxon>
        <taxon>Sar</taxon>
        <taxon>Stramenopiles</taxon>
        <taxon>Oomycota</taxon>
        <taxon>Peronosporomycetes</taxon>
        <taxon>Peronosporales</taxon>
        <taxon>Peronosporaceae</taxon>
        <taxon>Phytophthora</taxon>
    </lineage>
</organism>
<keyword evidence="3" id="KW-1185">Reference proteome</keyword>
<evidence type="ECO:0000256" key="1">
    <source>
        <dbReference type="SAM" id="MobiDB-lite"/>
    </source>
</evidence>
<dbReference type="EMBL" id="NCKW01011235">
    <property type="protein sequence ID" value="POM63966.1"/>
    <property type="molecule type" value="Genomic_DNA"/>
</dbReference>
<evidence type="ECO:0000313" key="3">
    <source>
        <dbReference type="Proteomes" id="UP000237271"/>
    </source>
</evidence>
<protein>
    <recommendedName>
        <fullName evidence="4">ATP-binding cassette (ABC) Superfamily</fullName>
    </recommendedName>
</protein>
<dbReference type="Proteomes" id="UP000237271">
    <property type="component" value="Unassembled WGS sequence"/>
</dbReference>
<feature type="region of interest" description="Disordered" evidence="1">
    <location>
        <begin position="38"/>
        <end position="63"/>
    </location>
</feature>
<feature type="compositionally biased region" description="Acidic residues" evidence="1">
    <location>
        <begin position="38"/>
        <end position="47"/>
    </location>
</feature>
<accession>A0A2P4XEJ4</accession>
<name>A0A2P4XEJ4_9STRA</name>
<feature type="compositionally biased region" description="Polar residues" evidence="1">
    <location>
        <begin position="14"/>
        <end position="24"/>
    </location>
</feature>